<evidence type="ECO:0000313" key="7">
    <source>
        <dbReference type="Proteomes" id="UP000694867"/>
    </source>
</evidence>
<dbReference type="SUPFAM" id="SSF53474">
    <property type="entry name" value="alpha/beta-Hydrolases"/>
    <property type="match status" value="1"/>
</dbReference>
<accession>A0AAJ6QUF2</accession>
<keyword evidence="4" id="KW-0325">Glycoprotein</keyword>
<dbReference type="AlphaFoldDB" id="A0AAJ6QUF2"/>
<name>A0AAJ6QUF2_9ACAR</name>
<proteinExistence type="inferred from homology"/>
<dbReference type="InterPro" id="IPR050654">
    <property type="entry name" value="AChE-related_enzymes"/>
</dbReference>
<keyword evidence="2" id="KW-0719">Serine esterase</keyword>
<dbReference type="KEGG" id="goe:100901594"/>
<feature type="chain" id="PRO_5042318150" description="Carboxylic ester hydrolase" evidence="5">
    <location>
        <begin position="21"/>
        <end position="540"/>
    </location>
</feature>
<evidence type="ECO:0000259" key="6">
    <source>
        <dbReference type="Pfam" id="PF00135"/>
    </source>
</evidence>
<dbReference type="PROSITE" id="PS00122">
    <property type="entry name" value="CARBOXYLESTERASE_B_1"/>
    <property type="match status" value="1"/>
</dbReference>
<comment type="similarity">
    <text evidence="1 5">Belongs to the type-B carboxylesterase/lipase family.</text>
</comment>
<dbReference type="EC" id="3.1.1.-" evidence="5"/>
<dbReference type="PANTHER" id="PTHR43918">
    <property type="entry name" value="ACETYLCHOLINESTERASE"/>
    <property type="match status" value="1"/>
</dbReference>
<feature type="signal peptide" evidence="5">
    <location>
        <begin position="1"/>
        <end position="20"/>
    </location>
</feature>
<keyword evidence="5" id="KW-0732">Signal</keyword>
<evidence type="ECO:0000313" key="8">
    <source>
        <dbReference type="RefSeq" id="XP_003744359.1"/>
    </source>
</evidence>
<dbReference type="InterPro" id="IPR002018">
    <property type="entry name" value="CarbesteraseB"/>
</dbReference>
<dbReference type="Pfam" id="PF00135">
    <property type="entry name" value="COesterase"/>
    <property type="match status" value="1"/>
</dbReference>
<dbReference type="InterPro" id="IPR019826">
    <property type="entry name" value="Carboxylesterase_B_AS"/>
</dbReference>
<dbReference type="Proteomes" id="UP000694867">
    <property type="component" value="Unplaced"/>
</dbReference>
<protein>
    <recommendedName>
        <fullName evidence="5">Carboxylic ester hydrolase</fullName>
        <ecNumber evidence="5">3.1.1.-</ecNumber>
    </recommendedName>
</protein>
<organism evidence="7 8">
    <name type="scientific">Galendromus occidentalis</name>
    <name type="common">western predatory mite</name>
    <dbReference type="NCBI Taxonomy" id="34638"/>
    <lineage>
        <taxon>Eukaryota</taxon>
        <taxon>Metazoa</taxon>
        <taxon>Ecdysozoa</taxon>
        <taxon>Arthropoda</taxon>
        <taxon>Chelicerata</taxon>
        <taxon>Arachnida</taxon>
        <taxon>Acari</taxon>
        <taxon>Parasitiformes</taxon>
        <taxon>Mesostigmata</taxon>
        <taxon>Gamasina</taxon>
        <taxon>Phytoseioidea</taxon>
        <taxon>Phytoseiidae</taxon>
        <taxon>Typhlodrominae</taxon>
        <taxon>Galendromus</taxon>
    </lineage>
</organism>
<dbReference type="RefSeq" id="XP_003744359.1">
    <property type="nucleotide sequence ID" value="XM_003744311.3"/>
</dbReference>
<dbReference type="InterPro" id="IPR029058">
    <property type="entry name" value="AB_hydrolase_fold"/>
</dbReference>
<evidence type="ECO:0000256" key="5">
    <source>
        <dbReference type="RuleBase" id="RU361235"/>
    </source>
</evidence>
<dbReference type="GeneID" id="100901594"/>
<keyword evidence="7" id="KW-1185">Reference proteome</keyword>
<gene>
    <name evidence="8" type="primary">LOC100901594</name>
</gene>
<feature type="domain" description="Carboxylesterase type B" evidence="6">
    <location>
        <begin position="22"/>
        <end position="523"/>
    </location>
</feature>
<evidence type="ECO:0000256" key="1">
    <source>
        <dbReference type="ARBA" id="ARBA00005964"/>
    </source>
</evidence>
<evidence type="ECO:0000256" key="4">
    <source>
        <dbReference type="ARBA" id="ARBA00023180"/>
    </source>
</evidence>
<dbReference type="Gene3D" id="3.40.50.1820">
    <property type="entry name" value="alpha/beta hydrolase"/>
    <property type="match status" value="1"/>
</dbReference>
<sequence>MAPVVCLLAVAAAFVGSVDCEPFVNSSFGTISGRSDSFEDVEVESFLGIPYAKPPLGDLRFAYPQVFGPVGELNASQFSSKCHQRESKSTSRPASAVESEDCLYLNVFRKAGTQADAKKAVLFVIHGGAFTEGSSSDESYNAKPMVALGDVIVVSINYRLGIFGFADMKDLAPGNLGFFDQLLALEWVHENIAAFGGCPHRVTLVGVSAGSISVAALLASPLVRGKNLFRGVFMDAGVMSRTSIMTQDYTLNRMKEIAGKVGCGTEGGKMLSCLRNVNATRLIDLSSDLETSSIFTFIPTVDGKFVPVDPTKYVQENPDKFPDVRMIIGVTKDEGTMFAAMVPEAQKVETETEFVALSEKMSKNLVYPLDFDKKEVKAAVTQTYFGKSVNHFHDISDFITDGTFACPTDHFVKEYSSVHKNVFVYRFERTMKTKGILPGMNDPELLGAFHGSPFIHMFGSCLAFSGETPLDADDKQFSMDSVKMLADFAKSDAVPQLRGVTWPNYSSGEGILVINDNTTVSNSLGCRERCQKVFPFLDAV</sequence>
<keyword evidence="3 5" id="KW-0378">Hydrolase</keyword>
<dbReference type="PANTHER" id="PTHR43918:SF4">
    <property type="entry name" value="CARBOXYLIC ESTER HYDROLASE"/>
    <property type="match status" value="1"/>
</dbReference>
<dbReference type="GO" id="GO:0052689">
    <property type="term" value="F:carboxylic ester hydrolase activity"/>
    <property type="evidence" value="ECO:0007669"/>
    <property type="project" value="UniProtKB-KW"/>
</dbReference>
<evidence type="ECO:0000256" key="3">
    <source>
        <dbReference type="ARBA" id="ARBA00022801"/>
    </source>
</evidence>
<evidence type="ECO:0000256" key="2">
    <source>
        <dbReference type="ARBA" id="ARBA00022487"/>
    </source>
</evidence>
<reference evidence="8" key="1">
    <citation type="submission" date="2025-08" db="UniProtKB">
        <authorList>
            <consortium name="RefSeq"/>
        </authorList>
    </citation>
    <scope>IDENTIFICATION</scope>
</reference>